<dbReference type="OrthoDB" id="6282466at2759"/>
<keyword evidence="1" id="KW-0677">Repeat</keyword>
<dbReference type="InterPro" id="IPR001715">
    <property type="entry name" value="CH_dom"/>
</dbReference>
<dbReference type="GO" id="GO:0051015">
    <property type="term" value="F:actin filament binding"/>
    <property type="evidence" value="ECO:0007669"/>
    <property type="project" value="InterPro"/>
</dbReference>
<dbReference type="GO" id="GO:0005737">
    <property type="term" value="C:cytoplasm"/>
    <property type="evidence" value="ECO:0007669"/>
    <property type="project" value="TreeGrafter"/>
</dbReference>
<dbReference type="PANTHER" id="PTHR19961:SF18">
    <property type="entry name" value="FI19014P1"/>
    <property type="match status" value="1"/>
</dbReference>
<dbReference type="Pfam" id="PF00307">
    <property type="entry name" value="CH"/>
    <property type="match status" value="1"/>
</dbReference>
<dbReference type="GO" id="GO:0051639">
    <property type="term" value="P:actin filament network formation"/>
    <property type="evidence" value="ECO:0007669"/>
    <property type="project" value="TreeGrafter"/>
</dbReference>
<protein>
    <submittedName>
        <fullName evidence="6">Calponin-homology (CH) domain-containing protein</fullName>
    </submittedName>
</protein>
<evidence type="ECO:0000259" key="3">
    <source>
        <dbReference type="Pfam" id="PF00307"/>
    </source>
</evidence>
<dbReference type="InterPro" id="IPR036872">
    <property type="entry name" value="CH_dom_sf"/>
</dbReference>
<name>A0A0R3W065_TAEAS</name>
<dbReference type="WBParaSite" id="TASK_0000305901-mRNA-1">
    <property type="protein sequence ID" value="TASK_0000305901-mRNA-1"/>
    <property type="gene ID" value="TASK_0000305901"/>
</dbReference>
<reference evidence="4 5" key="2">
    <citation type="submission" date="2018-11" db="EMBL/GenBank/DDBJ databases">
        <authorList>
            <consortium name="Pathogen Informatics"/>
        </authorList>
    </citation>
    <scope>NUCLEOTIDE SEQUENCE [LARGE SCALE GENOMIC DNA]</scope>
</reference>
<dbReference type="EMBL" id="UYRS01005260">
    <property type="protein sequence ID" value="VDK27033.1"/>
    <property type="molecule type" value="Genomic_DNA"/>
</dbReference>
<gene>
    <name evidence="4" type="ORF">TASK_LOCUS3060</name>
</gene>
<dbReference type="GO" id="GO:0032432">
    <property type="term" value="C:actin filament bundle"/>
    <property type="evidence" value="ECO:0007669"/>
    <property type="project" value="TreeGrafter"/>
</dbReference>
<dbReference type="STRING" id="60517.A0A0R3W065"/>
<feature type="domain" description="Calponin-homology (CH)" evidence="3">
    <location>
        <begin position="8"/>
        <end position="55"/>
    </location>
</feature>
<sequence>MQAILDAVDLVQRAEMVLQNAEKLNCRVFVQPKDIINGSMKLNLAFLANLFNTNPALEPPTPQRAPVIEETREEKSEFHFFTPGFLSDSANSPFCLEISSVETFPQS</sequence>
<evidence type="ECO:0000256" key="2">
    <source>
        <dbReference type="ARBA" id="ARBA00023203"/>
    </source>
</evidence>
<dbReference type="AlphaFoldDB" id="A0A0R3W065"/>
<organism evidence="6">
    <name type="scientific">Taenia asiatica</name>
    <name type="common">Asian tapeworm</name>
    <dbReference type="NCBI Taxonomy" id="60517"/>
    <lineage>
        <taxon>Eukaryota</taxon>
        <taxon>Metazoa</taxon>
        <taxon>Spiralia</taxon>
        <taxon>Lophotrochozoa</taxon>
        <taxon>Platyhelminthes</taxon>
        <taxon>Cestoda</taxon>
        <taxon>Eucestoda</taxon>
        <taxon>Cyclophyllidea</taxon>
        <taxon>Taeniidae</taxon>
        <taxon>Taenia</taxon>
    </lineage>
</organism>
<dbReference type="GO" id="GO:0005884">
    <property type="term" value="C:actin filament"/>
    <property type="evidence" value="ECO:0007669"/>
    <property type="project" value="TreeGrafter"/>
</dbReference>
<evidence type="ECO:0000256" key="1">
    <source>
        <dbReference type="ARBA" id="ARBA00022737"/>
    </source>
</evidence>
<dbReference type="Proteomes" id="UP000282613">
    <property type="component" value="Unassembled WGS sequence"/>
</dbReference>
<accession>A0A0R3W065</accession>
<dbReference type="SUPFAM" id="SSF47576">
    <property type="entry name" value="Calponin-homology domain, CH-domain"/>
    <property type="match status" value="1"/>
</dbReference>
<dbReference type="Gene3D" id="1.10.418.10">
    <property type="entry name" value="Calponin-like domain"/>
    <property type="match status" value="1"/>
</dbReference>
<keyword evidence="5" id="KW-1185">Reference proteome</keyword>
<keyword evidence="2" id="KW-0009">Actin-binding</keyword>
<evidence type="ECO:0000313" key="6">
    <source>
        <dbReference type="WBParaSite" id="TASK_0000305901-mRNA-1"/>
    </source>
</evidence>
<dbReference type="PANTHER" id="PTHR19961">
    <property type="entry name" value="FIMBRIN/PLASTIN"/>
    <property type="match status" value="1"/>
</dbReference>
<dbReference type="GO" id="GO:0051017">
    <property type="term" value="P:actin filament bundle assembly"/>
    <property type="evidence" value="ECO:0007669"/>
    <property type="project" value="InterPro"/>
</dbReference>
<evidence type="ECO:0000313" key="5">
    <source>
        <dbReference type="Proteomes" id="UP000282613"/>
    </source>
</evidence>
<dbReference type="InterPro" id="IPR039959">
    <property type="entry name" value="Fimbrin/Plastin"/>
</dbReference>
<evidence type="ECO:0000313" key="4">
    <source>
        <dbReference type="EMBL" id="VDK27033.1"/>
    </source>
</evidence>
<proteinExistence type="predicted"/>
<reference evidence="6" key="1">
    <citation type="submission" date="2017-02" db="UniProtKB">
        <authorList>
            <consortium name="WormBaseParasite"/>
        </authorList>
    </citation>
    <scope>IDENTIFICATION</scope>
</reference>